<feature type="transmembrane region" description="Helical" evidence="1">
    <location>
        <begin position="369"/>
        <end position="401"/>
    </location>
</feature>
<feature type="transmembrane region" description="Helical" evidence="1">
    <location>
        <begin position="193"/>
        <end position="221"/>
    </location>
</feature>
<dbReference type="AlphaFoldDB" id="A0A1H0PNY3"/>
<accession>A0A1H0PNY3</accession>
<feature type="transmembrane region" description="Helical" evidence="1">
    <location>
        <begin position="61"/>
        <end position="82"/>
    </location>
</feature>
<evidence type="ECO:0000313" key="2">
    <source>
        <dbReference type="EMBL" id="SDP06714.1"/>
    </source>
</evidence>
<name>A0A1H0PNY3_SELRU</name>
<feature type="transmembrane region" description="Helical" evidence="1">
    <location>
        <begin position="30"/>
        <end position="49"/>
    </location>
</feature>
<proteinExistence type="predicted"/>
<feature type="transmembrane region" description="Helical" evidence="1">
    <location>
        <begin position="5"/>
        <end position="24"/>
    </location>
</feature>
<evidence type="ECO:0000256" key="1">
    <source>
        <dbReference type="SAM" id="Phobius"/>
    </source>
</evidence>
<feature type="transmembrane region" description="Helical" evidence="1">
    <location>
        <begin position="156"/>
        <end position="181"/>
    </location>
</feature>
<dbReference type="EMBL" id="FNJQ01000005">
    <property type="protein sequence ID" value="SDP06714.1"/>
    <property type="molecule type" value="Genomic_DNA"/>
</dbReference>
<evidence type="ECO:0008006" key="4">
    <source>
        <dbReference type="Google" id="ProtNLM"/>
    </source>
</evidence>
<feature type="transmembrane region" description="Helical" evidence="1">
    <location>
        <begin position="127"/>
        <end position="144"/>
    </location>
</feature>
<feature type="transmembrane region" description="Helical" evidence="1">
    <location>
        <begin position="265"/>
        <end position="282"/>
    </location>
</feature>
<dbReference type="Proteomes" id="UP000182412">
    <property type="component" value="Unassembled WGS sequence"/>
</dbReference>
<gene>
    <name evidence="2" type="ORF">SAMN05216366_105121</name>
</gene>
<sequence length="418" mass="48448">MHKNIILHILISMFIVLLPFQDTVFQNMGIGYLGQSVSNVVLLMYIILVVSYKKSYNKKRVVLLCGIPLITFIYSLLMILSYYDSSEFLLYFYRCFSGAVAVFLFFAEYYMIRDNVNILRNMLPKAWWVNFLGWFLCDILRLGFDSPIHVLAPADYPRLCGFASEASMFCFTTTTLTLLCLHYEIDKIKKIIMILFGGYVLLYGGSKGTLISFFIAILLYVVITKHVDIYKKIFLLIIFFVCSYMVFYMYLVEAFIVDFETATSFATRGSVTLLAVFLMYYFPMGTGFGRFVPEYINHITEVFDFLQGVMPVFILKYDEIEDILGRGGGKGIGIFNTFFQYLAFFGIPFLILFISYIKKAFSYIRTTRPTWISILFLFLSVSVFTFHTVNCVSIIILVVFWSEYECNANFNATERKIM</sequence>
<organism evidence="2 3">
    <name type="scientific">Selenomonas ruminantium</name>
    <dbReference type="NCBI Taxonomy" id="971"/>
    <lineage>
        <taxon>Bacteria</taxon>
        <taxon>Bacillati</taxon>
        <taxon>Bacillota</taxon>
        <taxon>Negativicutes</taxon>
        <taxon>Selenomonadales</taxon>
        <taxon>Selenomonadaceae</taxon>
        <taxon>Selenomonas</taxon>
    </lineage>
</organism>
<evidence type="ECO:0000313" key="3">
    <source>
        <dbReference type="Proteomes" id="UP000182412"/>
    </source>
</evidence>
<feature type="transmembrane region" description="Helical" evidence="1">
    <location>
        <begin position="88"/>
        <end position="107"/>
    </location>
</feature>
<keyword evidence="1" id="KW-0472">Membrane</keyword>
<feature type="transmembrane region" description="Helical" evidence="1">
    <location>
        <begin position="233"/>
        <end position="253"/>
    </location>
</feature>
<keyword evidence="1" id="KW-1133">Transmembrane helix</keyword>
<reference evidence="2 3" key="1">
    <citation type="submission" date="2016-10" db="EMBL/GenBank/DDBJ databases">
        <authorList>
            <person name="de Groot N.N."/>
        </authorList>
    </citation>
    <scope>NUCLEOTIDE SEQUENCE [LARGE SCALE GENOMIC DNA]</scope>
    <source>
        <strain evidence="2 3">S137</strain>
    </source>
</reference>
<keyword evidence="1" id="KW-0812">Transmembrane</keyword>
<feature type="transmembrane region" description="Helical" evidence="1">
    <location>
        <begin position="338"/>
        <end position="357"/>
    </location>
</feature>
<protein>
    <recommendedName>
        <fullName evidence="4">O-antigen ligase like membrane protein</fullName>
    </recommendedName>
</protein>